<gene>
    <name evidence="3" type="ORF">HETIRDRAFT_318495</name>
</gene>
<evidence type="ECO:0000313" key="3">
    <source>
        <dbReference type="EMBL" id="ETW81595.1"/>
    </source>
</evidence>
<sequence length="612" mass="68356">VIYIDPCSPHIPLRAPPINKDTLKELDLDAIMRNPQLRHDFLFDSGLQFRAAASRRKREQADIYWRAILVELETGCTCVTFDVRGRPHSCQCVCRKLPTAPAVPVIACLPMRRRLTLRMPSRIKTLLHELLQVLLSIIRPQTTSTSTVQGNNVSLQQRLQQHHEQAQQLRAVLDADLIEQEMKHGLYEPSSTFRVIGGVLKAHCAPMRDQAVDRMVALAIKCRPEGGGTKADAVEVMRQCFEILELMKLDIANHQMQTLRPFIIHSSPEFELRTFKERHDRGASPLLLTRQWLTQAHQRLDASQYSLSYPARAFPYSSLGKRTHVILSTLKGLIDLVFAPLSPVPLSSPPVTTTMPSNQSVPTVVSQLSGYPETLYLDHSRLILLTRDAADLTAVYALLMLYRQLVFSSSSTPSNPRRDASLDDADLQRLKLEIWEIGPPNLGRHFLHPAAGAQAPPPPSQNEKEKESQRWDDALKAVALQLTARATEARSAPTKTPSPSSLPVCAPDEHLLKTAESWVDSHLKTDSALTALMRNRLRDAVFDSVVSTVLIRGSMTPAALAPEVKQEPGTATGLEPLAPEIRQLSERVSKLAVLHLNVYQTLYEEDELSADW</sequence>
<dbReference type="KEGG" id="hir:HETIRDRAFT_318495"/>
<evidence type="ECO:0000256" key="2">
    <source>
        <dbReference type="SAM" id="MobiDB-lite"/>
    </source>
</evidence>
<dbReference type="PANTHER" id="PTHR12832:SF11">
    <property type="entry name" value="LD23868P"/>
    <property type="match status" value="1"/>
</dbReference>
<dbReference type="eggNOG" id="KOG1981">
    <property type="taxonomic scope" value="Eukaryota"/>
</dbReference>
<evidence type="ECO:0000313" key="4">
    <source>
        <dbReference type="Proteomes" id="UP000030671"/>
    </source>
</evidence>
<feature type="non-terminal residue" evidence="3">
    <location>
        <position position="1"/>
    </location>
</feature>
<dbReference type="GeneID" id="20670516"/>
<reference evidence="3 4" key="1">
    <citation type="journal article" date="2012" name="New Phytol.">
        <title>Insight into trade-off between wood decay and parasitism from the genome of a fungal forest pathogen.</title>
        <authorList>
            <person name="Olson A."/>
            <person name="Aerts A."/>
            <person name="Asiegbu F."/>
            <person name="Belbahri L."/>
            <person name="Bouzid O."/>
            <person name="Broberg A."/>
            <person name="Canback B."/>
            <person name="Coutinho P.M."/>
            <person name="Cullen D."/>
            <person name="Dalman K."/>
            <person name="Deflorio G."/>
            <person name="van Diepen L.T."/>
            <person name="Dunand C."/>
            <person name="Duplessis S."/>
            <person name="Durling M."/>
            <person name="Gonthier P."/>
            <person name="Grimwood J."/>
            <person name="Fossdal C.G."/>
            <person name="Hansson D."/>
            <person name="Henrissat B."/>
            <person name="Hietala A."/>
            <person name="Himmelstrand K."/>
            <person name="Hoffmeister D."/>
            <person name="Hogberg N."/>
            <person name="James T.Y."/>
            <person name="Karlsson M."/>
            <person name="Kohler A."/>
            <person name="Kues U."/>
            <person name="Lee Y.H."/>
            <person name="Lin Y.C."/>
            <person name="Lind M."/>
            <person name="Lindquist E."/>
            <person name="Lombard V."/>
            <person name="Lucas S."/>
            <person name="Lunden K."/>
            <person name="Morin E."/>
            <person name="Murat C."/>
            <person name="Park J."/>
            <person name="Raffaello T."/>
            <person name="Rouze P."/>
            <person name="Salamov A."/>
            <person name="Schmutz J."/>
            <person name="Solheim H."/>
            <person name="Stahlberg J."/>
            <person name="Velez H."/>
            <person name="de Vries R.P."/>
            <person name="Wiebenga A."/>
            <person name="Woodward S."/>
            <person name="Yakovlev I."/>
            <person name="Garbelotto M."/>
            <person name="Martin F."/>
            <person name="Grigoriev I.V."/>
            <person name="Stenlid J."/>
        </authorList>
    </citation>
    <scope>NUCLEOTIDE SEQUENCE [LARGE SCALE GENOMIC DNA]</scope>
    <source>
        <strain evidence="3 4">TC 32-1</strain>
    </source>
</reference>
<proteinExistence type="inferred from homology"/>
<dbReference type="Pfam" id="PF05794">
    <property type="entry name" value="Tcp11"/>
    <property type="match status" value="1"/>
</dbReference>
<keyword evidence="4" id="KW-1185">Reference proteome</keyword>
<dbReference type="EMBL" id="KI925458">
    <property type="protein sequence ID" value="ETW81595.1"/>
    <property type="molecule type" value="Genomic_DNA"/>
</dbReference>
<protein>
    <recommendedName>
        <fullName evidence="5">Tcp11-domain-containing protein</fullName>
    </recommendedName>
</protein>
<evidence type="ECO:0000256" key="1">
    <source>
        <dbReference type="ARBA" id="ARBA00010954"/>
    </source>
</evidence>
<dbReference type="OrthoDB" id="276323at2759"/>
<dbReference type="InterPro" id="IPR008862">
    <property type="entry name" value="Tcp11"/>
</dbReference>
<name>W4K8B7_HETIT</name>
<accession>W4K8B7</accession>
<dbReference type="AlphaFoldDB" id="W4K8B7"/>
<dbReference type="STRING" id="747525.W4K8B7"/>
<dbReference type="Proteomes" id="UP000030671">
    <property type="component" value="Unassembled WGS sequence"/>
</dbReference>
<dbReference type="InParanoid" id="W4K8B7"/>
<dbReference type="PANTHER" id="PTHR12832">
    <property type="entry name" value="TESTIS-SPECIFIC PROTEIN PBS13 T-COMPLEX 11"/>
    <property type="match status" value="1"/>
</dbReference>
<comment type="similarity">
    <text evidence="1">Belongs to the TCP11 family.</text>
</comment>
<dbReference type="HOGENOM" id="CLU_011579_0_0_1"/>
<feature type="region of interest" description="Disordered" evidence="2">
    <location>
        <begin position="446"/>
        <end position="470"/>
    </location>
</feature>
<organism evidence="3 4">
    <name type="scientific">Heterobasidion irregulare (strain TC 32-1)</name>
    <dbReference type="NCBI Taxonomy" id="747525"/>
    <lineage>
        <taxon>Eukaryota</taxon>
        <taxon>Fungi</taxon>
        <taxon>Dikarya</taxon>
        <taxon>Basidiomycota</taxon>
        <taxon>Agaricomycotina</taxon>
        <taxon>Agaricomycetes</taxon>
        <taxon>Russulales</taxon>
        <taxon>Bondarzewiaceae</taxon>
        <taxon>Heterobasidion</taxon>
        <taxon>Heterobasidion annosum species complex</taxon>
    </lineage>
</organism>
<evidence type="ECO:0008006" key="5">
    <source>
        <dbReference type="Google" id="ProtNLM"/>
    </source>
</evidence>
<dbReference type="GO" id="GO:0010737">
    <property type="term" value="P:protein kinase A signaling"/>
    <property type="evidence" value="ECO:0007669"/>
    <property type="project" value="TreeGrafter"/>
</dbReference>
<dbReference type="RefSeq" id="XP_009546226.1">
    <property type="nucleotide sequence ID" value="XM_009547931.1"/>
</dbReference>